<dbReference type="GO" id="GO:0004984">
    <property type="term" value="F:olfactory receptor activity"/>
    <property type="evidence" value="ECO:0007669"/>
    <property type="project" value="InterPro"/>
</dbReference>
<evidence type="ECO:0000313" key="11">
    <source>
        <dbReference type="EMBL" id="KAJ3641274.1"/>
    </source>
</evidence>
<evidence type="ECO:0000256" key="8">
    <source>
        <dbReference type="ARBA" id="ARBA00023170"/>
    </source>
</evidence>
<evidence type="ECO:0000256" key="9">
    <source>
        <dbReference type="ARBA" id="ARBA00023224"/>
    </source>
</evidence>
<evidence type="ECO:0000256" key="2">
    <source>
        <dbReference type="ARBA" id="ARBA00022475"/>
    </source>
</evidence>
<dbReference type="AlphaFoldDB" id="A0AA38M3C3"/>
<dbReference type="PANTHER" id="PTHR21137">
    <property type="entry name" value="ODORANT RECEPTOR"/>
    <property type="match status" value="1"/>
</dbReference>
<evidence type="ECO:0000256" key="1">
    <source>
        <dbReference type="ARBA" id="ARBA00004651"/>
    </source>
</evidence>
<comment type="subcellular location">
    <subcellularLocation>
        <location evidence="1">Cell membrane</location>
        <topology evidence="1">Multi-pass membrane protein</topology>
    </subcellularLocation>
</comment>
<evidence type="ECO:0000256" key="6">
    <source>
        <dbReference type="ARBA" id="ARBA00022989"/>
    </source>
</evidence>
<sequence>MVPTKDDDDLIFAFNLSKARLGENFLKNLSRCVVFPISYVSSAISCSNLLTLLLIIDPQVQLCLHGIKNLTTRAALINQKEIAKTLKLLINYHSSTSGFARYIAKRIQFLVLPLEILGTAVLMSIVVFYFWFEGSLKDQYLRVGAMTITSFTALVGTAVVGQEIEDYTDEIFDALVQVEWCDWNESNKKMYLMLLISLSKPIKIKFSENISVNYELGVQVNE</sequence>
<keyword evidence="12" id="KW-1185">Reference proteome</keyword>
<comment type="caution">
    <text evidence="11">The sequence shown here is derived from an EMBL/GenBank/DDBJ whole genome shotgun (WGS) entry which is preliminary data.</text>
</comment>
<gene>
    <name evidence="11" type="ORF">Zmor_027786</name>
</gene>
<reference evidence="11" key="1">
    <citation type="journal article" date="2023" name="G3 (Bethesda)">
        <title>Whole genome assemblies of Zophobas morio and Tenebrio molitor.</title>
        <authorList>
            <person name="Kaur S."/>
            <person name="Stinson S.A."/>
            <person name="diCenzo G.C."/>
        </authorList>
    </citation>
    <scope>NUCLEOTIDE SEQUENCE</scope>
    <source>
        <strain evidence="11">QUZm001</strain>
    </source>
</reference>
<keyword evidence="9" id="KW-0807">Transducer</keyword>
<dbReference type="InterPro" id="IPR004117">
    <property type="entry name" value="7tm6_olfct_rcpt"/>
</dbReference>
<dbReference type="GO" id="GO:0005549">
    <property type="term" value="F:odorant binding"/>
    <property type="evidence" value="ECO:0007669"/>
    <property type="project" value="InterPro"/>
</dbReference>
<proteinExistence type="predicted"/>
<evidence type="ECO:0000256" key="4">
    <source>
        <dbReference type="ARBA" id="ARBA00022692"/>
    </source>
</evidence>
<keyword evidence="5" id="KW-0552">Olfaction</keyword>
<keyword evidence="2" id="KW-1003">Cell membrane</keyword>
<protein>
    <submittedName>
        <fullName evidence="11">Uncharacterized protein</fullName>
    </submittedName>
</protein>
<keyword evidence="3" id="KW-0716">Sensory transduction</keyword>
<evidence type="ECO:0000256" key="10">
    <source>
        <dbReference type="SAM" id="Phobius"/>
    </source>
</evidence>
<dbReference type="GO" id="GO:0005886">
    <property type="term" value="C:plasma membrane"/>
    <property type="evidence" value="ECO:0007669"/>
    <property type="project" value="UniProtKB-SubCell"/>
</dbReference>
<dbReference type="Pfam" id="PF02949">
    <property type="entry name" value="7tm_6"/>
    <property type="match status" value="1"/>
</dbReference>
<feature type="transmembrane region" description="Helical" evidence="10">
    <location>
        <begin position="109"/>
        <end position="131"/>
    </location>
</feature>
<dbReference type="PANTHER" id="PTHR21137:SF35">
    <property type="entry name" value="ODORANT RECEPTOR 19A-RELATED"/>
    <property type="match status" value="1"/>
</dbReference>
<keyword evidence="8" id="KW-0675">Receptor</keyword>
<keyword evidence="7 10" id="KW-0472">Membrane</keyword>
<keyword evidence="6 10" id="KW-1133">Transmembrane helix</keyword>
<evidence type="ECO:0000256" key="7">
    <source>
        <dbReference type="ARBA" id="ARBA00023136"/>
    </source>
</evidence>
<evidence type="ECO:0000313" key="12">
    <source>
        <dbReference type="Proteomes" id="UP001168821"/>
    </source>
</evidence>
<dbReference type="Proteomes" id="UP001168821">
    <property type="component" value="Unassembled WGS sequence"/>
</dbReference>
<feature type="transmembrane region" description="Helical" evidence="10">
    <location>
        <begin position="33"/>
        <end position="56"/>
    </location>
</feature>
<dbReference type="EMBL" id="JALNTZ010000009">
    <property type="protein sequence ID" value="KAJ3641274.1"/>
    <property type="molecule type" value="Genomic_DNA"/>
</dbReference>
<name>A0AA38M3C3_9CUCU</name>
<organism evidence="11 12">
    <name type="scientific">Zophobas morio</name>
    <dbReference type="NCBI Taxonomy" id="2755281"/>
    <lineage>
        <taxon>Eukaryota</taxon>
        <taxon>Metazoa</taxon>
        <taxon>Ecdysozoa</taxon>
        <taxon>Arthropoda</taxon>
        <taxon>Hexapoda</taxon>
        <taxon>Insecta</taxon>
        <taxon>Pterygota</taxon>
        <taxon>Neoptera</taxon>
        <taxon>Endopterygota</taxon>
        <taxon>Coleoptera</taxon>
        <taxon>Polyphaga</taxon>
        <taxon>Cucujiformia</taxon>
        <taxon>Tenebrionidae</taxon>
        <taxon>Zophobas</taxon>
    </lineage>
</organism>
<accession>A0AA38M3C3</accession>
<evidence type="ECO:0000256" key="3">
    <source>
        <dbReference type="ARBA" id="ARBA00022606"/>
    </source>
</evidence>
<keyword evidence="4 10" id="KW-0812">Transmembrane</keyword>
<evidence type="ECO:0000256" key="5">
    <source>
        <dbReference type="ARBA" id="ARBA00022725"/>
    </source>
</evidence>
<feature type="transmembrane region" description="Helical" evidence="10">
    <location>
        <begin position="143"/>
        <end position="161"/>
    </location>
</feature>
<dbReference type="GO" id="GO:0007165">
    <property type="term" value="P:signal transduction"/>
    <property type="evidence" value="ECO:0007669"/>
    <property type="project" value="UniProtKB-KW"/>
</dbReference>